<dbReference type="RefSeq" id="WP_344255318.1">
    <property type="nucleotide sequence ID" value="NZ_BAAARE010000010.1"/>
</dbReference>
<dbReference type="SUPFAM" id="SSF51735">
    <property type="entry name" value="NAD(P)-binding Rossmann-fold domains"/>
    <property type="match status" value="1"/>
</dbReference>
<evidence type="ECO:0000259" key="2">
    <source>
        <dbReference type="Pfam" id="PF03807"/>
    </source>
</evidence>
<dbReference type="EMBL" id="BAAARE010000010">
    <property type="protein sequence ID" value="GAA2486647.1"/>
    <property type="molecule type" value="Genomic_DNA"/>
</dbReference>
<proteinExistence type="predicted"/>
<dbReference type="PANTHER" id="PTHR14239">
    <property type="entry name" value="DUDULIN-RELATED"/>
    <property type="match status" value="1"/>
</dbReference>
<organism evidence="3 4">
    <name type="scientific">Terrabacter carboxydivorans</name>
    <dbReference type="NCBI Taxonomy" id="619730"/>
    <lineage>
        <taxon>Bacteria</taxon>
        <taxon>Bacillati</taxon>
        <taxon>Actinomycetota</taxon>
        <taxon>Actinomycetes</taxon>
        <taxon>Micrococcales</taxon>
        <taxon>Intrasporangiaceae</taxon>
        <taxon>Terrabacter</taxon>
    </lineage>
</organism>
<comment type="caution">
    <text evidence="3">The sequence shown here is derived from an EMBL/GenBank/DDBJ whole genome shotgun (WGS) entry which is preliminary data.</text>
</comment>
<name>A0ABP5YW90_9MICO</name>
<dbReference type="Gene3D" id="3.40.50.720">
    <property type="entry name" value="NAD(P)-binding Rossmann-like Domain"/>
    <property type="match status" value="1"/>
</dbReference>
<accession>A0ABP5YW90</accession>
<dbReference type="PANTHER" id="PTHR14239:SF10">
    <property type="entry name" value="REDUCTASE"/>
    <property type="match status" value="1"/>
</dbReference>
<gene>
    <name evidence="3" type="ORF">GCM10009858_25710</name>
</gene>
<sequence length="231" mass="24323">MTTWGFIGSGNIGSTVARLAIAAGHDVVLSNSRGPETLADLVDELGPHARAATAQEAAAAGDVVVVVTIPLKAYRDVPAEELGGKVVIDTMNYYPQRDGQIEALDDGTTTSSELLQAHLPQSHVVKGFNNIFFQHLRDLARPAADAGSDERSTLAIAGDDADAKQTVRRALDALGYDTLDLGPLAEGWRTQPGQPAYGTQYAVDESDWAAGARRVGSDELAGLATRATREA</sequence>
<dbReference type="InterPro" id="IPR028939">
    <property type="entry name" value="P5C_Rdtase_cat_N"/>
</dbReference>
<dbReference type="Pfam" id="PF03807">
    <property type="entry name" value="F420_oxidored"/>
    <property type="match status" value="1"/>
</dbReference>
<reference evidence="4" key="1">
    <citation type="journal article" date="2019" name="Int. J. Syst. Evol. Microbiol.">
        <title>The Global Catalogue of Microorganisms (GCM) 10K type strain sequencing project: providing services to taxonomists for standard genome sequencing and annotation.</title>
        <authorList>
            <consortium name="The Broad Institute Genomics Platform"/>
            <consortium name="The Broad Institute Genome Sequencing Center for Infectious Disease"/>
            <person name="Wu L."/>
            <person name="Ma J."/>
        </authorList>
    </citation>
    <scope>NUCLEOTIDE SEQUENCE [LARGE SCALE GENOMIC DNA]</scope>
    <source>
        <strain evidence="4">JCM 16259</strain>
    </source>
</reference>
<keyword evidence="4" id="KW-1185">Reference proteome</keyword>
<keyword evidence="1" id="KW-0560">Oxidoreductase</keyword>
<dbReference type="InterPro" id="IPR051267">
    <property type="entry name" value="STEAP_metalloreductase"/>
</dbReference>
<dbReference type="InterPro" id="IPR036291">
    <property type="entry name" value="NAD(P)-bd_dom_sf"/>
</dbReference>
<evidence type="ECO:0000256" key="1">
    <source>
        <dbReference type="ARBA" id="ARBA00023002"/>
    </source>
</evidence>
<protein>
    <submittedName>
        <fullName evidence="3">NAD(P)-binding domain-containing protein</fullName>
    </submittedName>
</protein>
<feature type="domain" description="Pyrroline-5-carboxylate reductase catalytic N-terminal" evidence="2">
    <location>
        <begin position="5"/>
        <end position="93"/>
    </location>
</feature>
<dbReference type="Proteomes" id="UP001500730">
    <property type="component" value="Unassembled WGS sequence"/>
</dbReference>
<evidence type="ECO:0000313" key="3">
    <source>
        <dbReference type="EMBL" id="GAA2486647.1"/>
    </source>
</evidence>
<evidence type="ECO:0000313" key="4">
    <source>
        <dbReference type="Proteomes" id="UP001500730"/>
    </source>
</evidence>